<dbReference type="Proteomes" id="UP000789524">
    <property type="component" value="Unassembled WGS sequence"/>
</dbReference>
<evidence type="ECO:0000313" key="3">
    <source>
        <dbReference type="Proteomes" id="UP000789524"/>
    </source>
</evidence>
<evidence type="ECO:0000256" key="1">
    <source>
        <dbReference type="SAM" id="MobiDB-lite"/>
    </source>
</evidence>
<organism evidence="2 3">
    <name type="scientific">Danaus chrysippus</name>
    <name type="common">African queen</name>
    <dbReference type="NCBI Taxonomy" id="151541"/>
    <lineage>
        <taxon>Eukaryota</taxon>
        <taxon>Metazoa</taxon>
        <taxon>Ecdysozoa</taxon>
        <taxon>Arthropoda</taxon>
        <taxon>Hexapoda</taxon>
        <taxon>Insecta</taxon>
        <taxon>Pterygota</taxon>
        <taxon>Neoptera</taxon>
        <taxon>Endopterygota</taxon>
        <taxon>Lepidoptera</taxon>
        <taxon>Glossata</taxon>
        <taxon>Ditrysia</taxon>
        <taxon>Papilionoidea</taxon>
        <taxon>Nymphalidae</taxon>
        <taxon>Danainae</taxon>
        <taxon>Danaini</taxon>
        <taxon>Danaina</taxon>
        <taxon>Danaus</taxon>
        <taxon>Anosia</taxon>
    </lineage>
</organism>
<dbReference type="EMBL" id="CAKASE010000083">
    <property type="protein sequence ID" value="CAG9585144.1"/>
    <property type="molecule type" value="Genomic_DNA"/>
</dbReference>
<accession>A0A8J2R8Z7</accession>
<comment type="caution">
    <text evidence="2">The sequence shown here is derived from an EMBL/GenBank/DDBJ whole genome shotgun (WGS) entry which is preliminary data.</text>
</comment>
<protein>
    <submittedName>
        <fullName evidence="2">(African queen) hypothetical protein</fullName>
    </submittedName>
</protein>
<dbReference type="OrthoDB" id="10588036at2759"/>
<feature type="region of interest" description="Disordered" evidence="1">
    <location>
        <begin position="46"/>
        <end position="86"/>
    </location>
</feature>
<keyword evidence="3" id="KW-1185">Reference proteome</keyword>
<evidence type="ECO:0000313" key="2">
    <source>
        <dbReference type="EMBL" id="CAG9585144.1"/>
    </source>
</evidence>
<name>A0A8J2R8Z7_9NEOP</name>
<reference evidence="2" key="1">
    <citation type="submission" date="2021-09" db="EMBL/GenBank/DDBJ databases">
        <authorList>
            <person name="Martin H S."/>
        </authorList>
    </citation>
    <scope>NUCLEOTIDE SEQUENCE</scope>
</reference>
<dbReference type="AlphaFoldDB" id="A0A8J2R8Z7"/>
<proteinExistence type="predicted"/>
<feature type="compositionally biased region" description="Polar residues" evidence="1">
    <location>
        <begin position="46"/>
        <end position="61"/>
    </location>
</feature>
<gene>
    <name evidence="2" type="ORF">DCHRY22_LOCUS15625</name>
</gene>
<sequence length="97" mass="10867">MTFNYVGQYGGHLASLGAVFCHSHWCGDGGSSDGCATVELQQRPSYTPHVTPTRPRITQTRGHIRPCTDNKTFKTTSTESPQPCRHRPRTLHMHYVL</sequence>